<proteinExistence type="predicted"/>
<protein>
    <recommendedName>
        <fullName evidence="8">MFS transporter</fullName>
    </recommendedName>
</protein>
<evidence type="ECO:0000313" key="7">
    <source>
        <dbReference type="Proteomes" id="UP000291933"/>
    </source>
</evidence>
<dbReference type="InterPro" id="IPR023908">
    <property type="entry name" value="xxxLxxG_rpt"/>
</dbReference>
<dbReference type="PANTHER" id="PTHR23501">
    <property type="entry name" value="MAJOR FACILITATOR SUPERFAMILY"/>
    <property type="match status" value="1"/>
</dbReference>
<dbReference type="PANTHER" id="PTHR23501:SF197">
    <property type="entry name" value="COMD"/>
    <property type="match status" value="1"/>
</dbReference>
<sequence length="512" mass="51418">MAVGFAILANITLDKPLAYLLVAMFVVGLGLGQLMQTLTMAVQAAAPAADIGVATSSATFFRQIGGTLGTAIMLSMLFSSLPANISTSLTDKATITAALDAALDPAVATAPANRAIMAKMWTPVTTKITDKIDTSLSDATDQVKTQVEAAVRQQVSTIVHAKAAEGTGKLADGLDSLGAGLNQLSTGTGAFVSGVGKIGGGTAGASAIANASGQLSSGLTKLSAAEQTAASTTQKSTTDYAALASAMKTLGADQQACTDGDSAACGRLASDNTSVQGAMTALATSVYTTSGYLNGGSGKPGLATGLAQAASGSTKLSSGLTQLASGAQQLATGANTAASKGSLLTSGTRKAASGTTAIADGAHKLSAVDAQIEDAVAKALPDAEAKALQKVAGEKHFTVVDGRLAIDYADPVQRQAIIDSIVPGLISAIRDGSSDQVQTDTSSSNTSFLTGADPRLTKPFLSAFNTSVVSLYWTALTVMLFAFVITLFYRVPPLRTRSALEEKTAAAEGMLG</sequence>
<dbReference type="RefSeq" id="WP_131171653.1">
    <property type="nucleotide sequence ID" value="NZ_FXTL01000008.1"/>
</dbReference>
<evidence type="ECO:0000256" key="4">
    <source>
        <dbReference type="ARBA" id="ARBA00023136"/>
    </source>
</evidence>
<evidence type="ECO:0000256" key="5">
    <source>
        <dbReference type="SAM" id="Phobius"/>
    </source>
</evidence>
<evidence type="ECO:0008006" key="8">
    <source>
        <dbReference type="Google" id="ProtNLM"/>
    </source>
</evidence>
<dbReference type="AlphaFoldDB" id="A0A4Q9KLF7"/>
<dbReference type="SUPFAM" id="SSF103473">
    <property type="entry name" value="MFS general substrate transporter"/>
    <property type="match status" value="1"/>
</dbReference>
<comment type="caution">
    <text evidence="6">The sequence shown here is derived from an EMBL/GenBank/DDBJ whole genome shotgun (WGS) entry which is preliminary data.</text>
</comment>
<keyword evidence="4 5" id="KW-0472">Membrane</keyword>
<keyword evidence="2 5" id="KW-0812">Transmembrane</keyword>
<feature type="transmembrane region" description="Helical" evidence="5">
    <location>
        <begin position="17"/>
        <end position="35"/>
    </location>
</feature>
<reference evidence="6 7" key="1">
    <citation type="submission" date="2019-01" db="EMBL/GenBank/DDBJ databases">
        <title>Lactibacter flavus gen. nov., sp. nov., a novel bacterium of the family Propionibacteriaceae isolated from raw milk and dairy products.</title>
        <authorList>
            <person name="Huptas C."/>
            <person name="Wenning M."/>
            <person name="Breitenwieser F."/>
            <person name="Doll E."/>
            <person name="Von Neubeck M."/>
            <person name="Busse H.-J."/>
            <person name="Scherer S."/>
        </authorList>
    </citation>
    <scope>NUCLEOTIDE SEQUENCE [LARGE SCALE GENOMIC DNA]</scope>
    <source>
        <strain evidence="6 7">DSM 22130</strain>
    </source>
</reference>
<keyword evidence="3 5" id="KW-1133">Transmembrane helix</keyword>
<dbReference type="OrthoDB" id="9781469at2"/>
<dbReference type="GO" id="GO:0005886">
    <property type="term" value="C:plasma membrane"/>
    <property type="evidence" value="ECO:0007669"/>
    <property type="project" value="TreeGrafter"/>
</dbReference>
<dbReference type="GO" id="GO:0022857">
    <property type="term" value="F:transmembrane transporter activity"/>
    <property type="evidence" value="ECO:0007669"/>
    <property type="project" value="TreeGrafter"/>
</dbReference>
<dbReference type="NCBIfam" id="TIGR03057">
    <property type="entry name" value="xxxLxxG_by_4"/>
    <property type="match status" value="2"/>
</dbReference>
<organism evidence="6 7">
    <name type="scientific">Propioniciclava tarda</name>
    <dbReference type="NCBI Taxonomy" id="433330"/>
    <lineage>
        <taxon>Bacteria</taxon>
        <taxon>Bacillati</taxon>
        <taxon>Actinomycetota</taxon>
        <taxon>Actinomycetes</taxon>
        <taxon>Propionibacteriales</taxon>
        <taxon>Propionibacteriaceae</taxon>
        <taxon>Propioniciclava</taxon>
    </lineage>
</organism>
<keyword evidence="7" id="KW-1185">Reference proteome</keyword>
<name>A0A4Q9KLF7_PROTD</name>
<dbReference type="EMBL" id="SDMR01000005">
    <property type="protein sequence ID" value="TBT95357.1"/>
    <property type="molecule type" value="Genomic_DNA"/>
</dbReference>
<dbReference type="Proteomes" id="UP000291933">
    <property type="component" value="Unassembled WGS sequence"/>
</dbReference>
<feature type="transmembrane region" description="Helical" evidence="5">
    <location>
        <begin position="471"/>
        <end position="489"/>
    </location>
</feature>
<comment type="subcellular location">
    <subcellularLocation>
        <location evidence="1">Membrane</location>
        <topology evidence="1">Multi-pass membrane protein</topology>
    </subcellularLocation>
</comment>
<accession>A0A4Q9KLF7</accession>
<evidence type="ECO:0000313" key="6">
    <source>
        <dbReference type="EMBL" id="TBT95357.1"/>
    </source>
</evidence>
<dbReference type="InterPro" id="IPR036259">
    <property type="entry name" value="MFS_trans_sf"/>
</dbReference>
<evidence type="ECO:0000256" key="1">
    <source>
        <dbReference type="ARBA" id="ARBA00004141"/>
    </source>
</evidence>
<evidence type="ECO:0000256" key="3">
    <source>
        <dbReference type="ARBA" id="ARBA00022989"/>
    </source>
</evidence>
<gene>
    <name evidence="6" type="ORF">ET996_05985</name>
</gene>
<evidence type="ECO:0000256" key="2">
    <source>
        <dbReference type="ARBA" id="ARBA00022692"/>
    </source>
</evidence>